<dbReference type="STRING" id="1227497.C491_14452"/>
<dbReference type="InterPro" id="IPR014710">
    <property type="entry name" value="RmlC-like_jellyroll"/>
</dbReference>
<proteinExistence type="predicted"/>
<accession>L9X3W9</accession>
<dbReference type="InterPro" id="IPR013096">
    <property type="entry name" value="Cupin_2"/>
</dbReference>
<evidence type="ECO:0000313" key="3">
    <source>
        <dbReference type="Proteomes" id="UP000011688"/>
    </source>
</evidence>
<dbReference type="AlphaFoldDB" id="L9X3W9"/>
<evidence type="ECO:0000259" key="1">
    <source>
        <dbReference type="Pfam" id="PF07883"/>
    </source>
</evidence>
<keyword evidence="3" id="KW-1185">Reference proteome</keyword>
<dbReference type="Gene3D" id="2.60.120.10">
    <property type="entry name" value="Jelly Rolls"/>
    <property type="match status" value="1"/>
</dbReference>
<gene>
    <name evidence="2" type="ORF">C491_14452</name>
</gene>
<evidence type="ECO:0000313" key="2">
    <source>
        <dbReference type="EMBL" id="ELY56156.1"/>
    </source>
</evidence>
<comment type="caution">
    <text evidence="2">The sequence shown here is derived from an EMBL/GenBank/DDBJ whole genome shotgun (WGS) entry which is preliminary data.</text>
</comment>
<reference evidence="2 3" key="1">
    <citation type="journal article" date="2014" name="PLoS Genet.">
        <title>Phylogenetically driven sequencing of extremely halophilic archaea reveals strategies for static and dynamic osmo-response.</title>
        <authorList>
            <person name="Becker E.A."/>
            <person name="Seitzer P.M."/>
            <person name="Tritt A."/>
            <person name="Larsen D."/>
            <person name="Krusor M."/>
            <person name="Yao A.I."/>
            <person name="Wu D."/>
            <person name="Madern D."/>
            <person name="Eisen J.A."/>
            <person name="Darling A.E."/>
            <person name="Facciotti M.T."/>
        </authorList>
    </citation>
    <scope>NUCLEOTIDE SEQUENCE [LARGE SCALE GENOMIC DNA]</scope>
    <source>
        <strain evidence="2 3">DSM 10524</strain>
    </source>
</reference>
<dbReference type="SUPFAM" id="SSF51182">
    <property type="entry name" value="RmlC-like cupins"/>
    <property type="match status" value="1"/>
</dbReference>
<dbReference type="eggNOG" id="arCOG02998">
    <property type="taxonomic scope" value="Archaea"/>
</dbReference>
<feature type="domain" description="Cupin type-2" evidence="1">
    <location>
        <begin position="50"/>
        <end position="112"/>
    </location>
</feature>
<organism evidence="2 3">
    <name type="scientific">Natronococcus amylolyticus DSM 10524</name>
    <dbReference type="NCBI Taxonomy" id="1227497"/>
    <lineage>
        <taxon>Archaea</taxon>
        <taxon>Methanobacteriati</taxon>
        <taxon>Methanobacteriota</taxon>
        <taxon>Stenosarchaea group</taxon>
        <taxon>Halobacteria</taxon>
        <taxon>Halobacteriales</taxon>
        <taxon>Natrialbaceae</taxon>
        <taxon>Natronococcus</taxon>
    </lineage>
</organism>
<dbReference type="OrthoDB" id="192542at2157"/>
<dbReference type="Pfam" id="PF07883">
    <property type="entry name" value="Cupin_2"/>
    <property type="match status" value="1"/>
</dbReference>
<dbReference type="EMBL" id="AOIB01000028">
    <property type="protein sequence ID" value="ELY56156.1"/>
    <property type="molecule type" value="Genomic_DNA"/>
</dbReference>
<dbReference type="Proteomes" id="UP000011688">
    <property type="component" value="Unassembled WGS sequence"/>
</dbReference>
<dbReference type="InterPro" id="IPR011051">
    <property type="entry name" value="RmlC_Cupin_sf"/>
</dbReference>
<name>L9X3W9_9EURY</name>
<dbReference type="RefSeq" id="WP_005557436.1">
    <property type="nucleotide sequence ID" value="NZ_AOIB01000028.1"/>
</dbReference>
<protein>
    <submittedName>
        <fullName evidence="2">Cupin 2 barrel domain-containing protein</fullName>
    </submittedName>
</protein>
<sequence>MEDGWQHVTLEELETNPDKPGRRWEASPALGIDAFNFNVAVLESGERLSQNHFHYHENQKELFYVVSGSCRAETTRETLTLEADDIVAFDEGKAGAHLVYNPFEEPCKLAAIGWPQDGRYPVHQLETADEATDGSVGDDK</sequence>